<reference evidence="1" key="1">
    <citation type="journal article" date="2022" name="Int. J. Syst. Evol. Microbiol.">
        <title>Pseudomonas aegrilactucae sp. nov. and Pseudomonas morbosilactucae sp. nov., pathogens causing bacterial rot of lettuce in Japan.</title>
        <authorList>
            <person name="Sawada H."/>
            <person name="Fujikawa T."/>
            <person name="Satou M."/>
        </authorList>
    </citation>
    <scope>NUCLEOTIDE SEQUENCE</scope>
    <source>
        <strain evidence="1">0166_1</strain>
    </source>
</reference>
<dbReference type="EMBL" id="CP087164">
    <property type="protein sequence ID" value="UGS34666.1"/>
    <property type="molecule type" value="Genomic_DNA"/>
</dbReference>
<proteinExistence type="predicted"/>
<dbReference type="Pfam" id="PF04977">
    <property type="entry name" value="DivIC"/>
    <property type="match status" value="1"/>
</dbReference>
<evidence type="ECO:0008006" key="3">
    <source>
        <dbReference type="Google" id="ProtNLM"/>
    </source>
</evidence>
<dbReference type="KEGG" id="sbae:DSM104329_01046"/>
<dbReference type="RefSeq" id="WP_259314329.1">
    <property type="nucleotide sequence ID" value="NZ_CP087164.1"/>
</dbReference>
<dbReference type="InterPro" id="IPR007060">
    <property type="entry name" value="FtsL/DivIC"/>
</dbReference>
<gene>
    <name evidence="1" type="ORF">DSM104329_01046</name>
</gene>
<protein>
    <recommendedName>
        <fullName evidence="3">Septum formation initiator</fullName>
    </recommendedName>
</protein>
<accession>A0A9E7BYV3</accession>
<keyword evidence="2" id="KW-1185">Reference proteome</keyword>
<name>A0A9E7BYV3_9ACTN</name>
<sequence length="94" mass="10683">MHRVRWDRVGRVALLCVLLGIVALYVGPARSYWTALGESKTKNAEVQRLQLEHDRLQARKRALSQPDTLEREARKLGYVLPGEKAYVIEDLPSG</sequence>
<evidence type="ECO:0000313" key="1">
    <source>
        <dbReference type="EMBL" id="UGS34666.1"/>
    </source>
</evidence>
<evidence type="ECO:0000313" key="2">
    <source>
        <dbReference type="Proteomes" id="UP001162834"/>
    </source>
</evidence>
<dbReference type="Proteomes" id="UP001162834">
    <property type="component" value="Chromosome"/>
</dbReference>
<dbReference type="AlphaFoldDB" id="A0A9E7BYV3"/>
<organism evidence="1 2">
    <name type="scientific">Capillimicrobium parvum</name>
    <dbReference type="NCBI Taxonomy" id="2884022"/>
    <lineage>
        <taxon>Bacteria</taxon>
        <taxon>Bacillati</taxon>
        <taxon>Actinomycetota</taxon>
        <taxon>Thermoleophilia</taxon>
        <taxon>Solirubrobacterales</taxon>
        <taxon>Capillimicrobiaceae</taxon>
        <taxon>Capillimicrobium</taxon>
    </lineage>
</organism>